<protein>
    <submittedName>
        <fullName evidence="1">Uncharacterized protein</fullName>
    </submittedName>
</protein>
<comment type="caution">
    <text evidence="1">The sequence shown here is derived from an EMBL/GenBank/DDBJ whole genome shotgun (WGS) entry which is preliminary data.</text>
</comment>
<proteinExistence type="predicted"/>
<keyword evidence="2" id="KW-1185">Reference proteome</keyword>
<dbReference type="AlphaFoldDB" id="A0A4Y2H1Y3"/>
<gene>
    <name evidence="1" type="ORF">AVEN_21047_1</name>
</gene>
<name>A0A4Y2H1Y3_ARAVE</name>
<reference evidence="1 2" key="1">
    <citation type="journal article" date="2019" name="Sci. Rep.">
        <title>Orb-weaving spider Araneus ventricosus genome elucidates the spidroin gene catalogue.</title>
        <authorList>
            <person name="Kono N."/>
            <person name="Nakamura H."/>
            <person name="Ohtoshi R."/>
            <person name="Moran D.A.P."/>
            <person name="Shinohara A."/>
            <person name="Yoshida Y."/>
            <person name="Fujiwara M."/>
            <person name="Mori M."/>
            <person name="Tomita M."/>
            <person name="Arakawa K."/>
        </authorList>
    </citation>
    <scope>NUCLEOTIDE SEQUENCE [LARGE SCALE GENOMIC DNA]</scope>
</reference>
<dbReference type="Proteomes" id="UP000499080">
    <property type="component" value="Unassembled WGS sequence"/>
</dbReference>
<evidence type="ECO:0000313" key="1">
    <source>
        <dbReference type="EMBL" id="GBM59189.1"/>
    </source>
</evidence>
<dbReference type="EMBL" id="BGPR01001669">
    <property type="protein sequence ID" value="GBM59189.1"/>
    <property type="molecule type" value="Genomic_DNA"/>
</dbReference>
<accession>A0A4Y2H1Y3</accession>
<sequence length="80" mass="8795">MWIRADEGGALSLQRKSEQVVVHLLNAEGMEVAAAWDQRGRIELVCGFYGAAVHGLPKRMGQKMKCFGVPPCCLHEAVRS</sequence>
<organism evidence="1 2">
    <name type="scientific">Araneus ventricosus</name>
    <name type="common">Orbweaver spider</name>
    <name type="synonym">Epeira ventricosa</name>
    <dbReference type="NCBI Taxonomy" id="182803"/>
    <lineage>
        <taxon>Eukaryota</taxon>
        <taxon>Metazoa</taxon>
        <taxon>Ecdysozoa</taxon>
        <taxon>Arthropoda</taxon>
        <taxon>Chelicerata</taxon>
        <taxon>Arachnida</taxon>
        <taxon>Araneae</taxon>
        <taxon>Araneomorphae</taxon>
        <taxon>Entelegynae</taxon>
        <taxon>Araneoidea</taxon>
        <taxon>Araneidae</taxon>
        <taxon>Araneus</taxon>
    </lineage>
</organism>
<evidence type="ECO:0000313" key="2">
    <source>
        <dbReference type="Proteomes" id="UP000499080"/>
    </source>
</evidence>